<dbReference type="PANTHER" id="PTHR11629:SF63">
    <property type="entry name" value="V-TYPE PROTON ATPASE SUBUNIT A"/>
    <property type="match status" value="1"/>
</dbReference>
<comment type="subcellular location">
    <subcellularLocation>
        <location evidence="1">Membrane</location>
        <topology evidence="1">Multi-pass membrane protein</topology>
    </subcellularLocation>
</comment>
<dbReference type="EMBL" id="CP013118">
    <property type="protein sequence ID" value="ALO16409.1"/>
    <property type="molecule type" value="Genomic_DNA"/>
</dbReference>
<protein>
    <submittedName>
        <fullName evidence="10">V-type ATP synthase subunit I</fullName>
    </submittedName>
</protein>
<dbReference type="RefSeq" id="WP_057953783.1">
    <property type="nucleotide sequence ID" value="NZ_CP013118.1"/>
</dbReference>
<evidence type="ECO:0000256" key="4">
    <source>
        <dbReference type="ARBA" id="ARBA00022692"/>
    </source>
</evidence>
<feature type="transmembrane region" description="Helical" evidence="9">
    <location>
        <begin position="321"/>
        <end position="350"/>
    </location>
</feature>
<evidence type="ECO:0000256" key="2">
    <source>
        <dbReference type="ARBA" id="ARBA00009904"/>
    </source>
</evidence>
<keyword evidence="11" id="KW-1185">Reference proteome</keyword>
<feature type="transmembrane region" description="Helical" evidence="9">
    <location>
        <begin position="362"/>
        <end position="387"/>
    </location>
</feature>
<evidence type="ECO:0000313" key="11">
    <source>
        <dbReference type="Proteomes" id="UP000064893"/>
    </source>
</evidence>
<evidence type="ECO:0000256" key="8">
    <source>
        <dbReference type="SAM" id="Coils"/>
    </source>
</evidence>
<dbReference type="Proteomes" id="UP000064893">
    <property type="component" value="Chromosome"/>
</dbReference>
<keyword evidence="3" id="KW-0813">Transport</keyword>
<keyword evidence="5 9" id="KW-1133">Transmembrane helix</keyword>
<feature type="transmembrane region" description="Helical" evidence="9">
    <location>
        <begin position="407"/>
        <end position="426"/>
    </location>
</feature>
<sequence>MIVPMYHYSFLVFHADYEHFVKNLKEIGVAHMVEHKEDPTPEIEEQYRLITDLGQKIKQLERKASEVDITGDDYKEEDGKALYRLITTIEQKKDQLSQDKTALEKEYAQVEPWGYFKLGDIRKLEKAGLHVRFLVCPGKKYKQSWENEHPLSVISDYKGFRHFVAIDEDPNKDYPSLLPKVDEVARPTDELENIERKIEENNGKIKEIEEKHNLIAVNGLEALKKYKAELEDKLSEVKVRFQTSDEAEGKVKFLEAWVPETNAPELDKWLENEEAYYIKKEGKEEDKPPILLKNNRYSRLFEPVAKLFSLPKYGELDLTPFFAPFFMMFFGFCLGDAGYGIIMLVATAIYKRKANPDFKPMLSLVQWLGFATVLFGVLTGTVFGVNLNEAPIPFLSDVRAMFLDEQQMFNLALIFGLIQILFGMILKAINQIKQKGFLYSVSTWGWFILIVSSGIFYLLDEKTPDQTLMWSLPHLIILGVAGLGIFIFNDPKRNIFINFGAGLWDAYNMITGVVGDLLSYIRLFALGLSSAILGLVFNQLAFDLSPDVIVVKQIVILIILLIGHSINIFMSGLGAFVHPLRLTFVEFYKNAGFAGGGKEYKPFKKVQY</sequence>
<keyword evidence="8" id="KW-0175">Coiled coil</keyword>
<dbReference type="GO" id="GO:0016471">
    <property type="term" value="C:vacuolar proton-transporting V-type ATPase complex"/>
    <property type="evidence" value="ECO:0007669"/>
    <property type="project" value="TreeGrafter"/>
</dbReference>
<evidence type="ECO:0000256" key="9">
    <source>
        <dbReference type="SAM" id="Phobius"/>
    </source>
</evidence>
<dbReference type="Pfam" id="PF01496">
    <property type="entry name" value="V_ATPase_I"/>
    <property type="match status" value="2"/>
</dbReference>
<dbReference type="AlphaFoldDB" id="A0A0S2I223"/>
<feature type="transmembrane region" description="Helical" evidence="9">
    <location>
        <begin position="471"/>
        <end position="488"/>
    </location>
</feature>
<proteinExistence type="inferred from homology"/>
<keyword evidence="7 9" id="KW-0472">Membrane</keyword>
<dbReference type="GO" id="GO:0007035">
    <property type="term" value="P:vacuolar acidification"/>
    <property type="evidence" value="ECO:0007669"/>
    <property type="project" value="TreeGrafter"/>
</dbReference>
<feature type="coiled-coil region" evidence="8">
    <location>
        <begin position="43"/>
        <end position="106"/>
    </location>
</feature>
<evidence type="ECO:0000256" key="1">
    <source>
        <dbReference type="ARBA" id="ARBA00004141"/>
    </source>
</evidence>
<feature type="coiled-coil region" evidence="8">
    <location>
        <begin position="191"/>
        <end position="240"/>
    </location>
</feature>
<evidence type="ECO:0000256" key="5">
    <source>
        <dbReference type="ARBA" id="ARBA00022989"/>
    </source>
</evidence>
<dbReference type="PATRIC" id="fig|1307839.3.peg.2925"/>
<feature type="transmembrane region" description="Helical" evidence="9">
    <location>
        <begin position="520"/>
        <end position="542"/>
    </location>
</feature>
<reference evidence="10 11" key="1">
    <citation type="submission" date="2015-11" db="EMBL/GenBank/DDBJ databases">
        <title>Description and complete genome sequence of a novel strain predominating in hypersaline microbial mats and representing a new family of the Bacteriodetes phylum.</title>
        <authorList>
            <person name="Spring S."/>
            <person name="Bunk B."/>
            <person name="Sproer C."/>
            <person name="Klenk H.-P."/>
        </authorList>
    </citation>
    <scope>NUCLEOTIDE SEQUENCE [LARGE SCALE GENOMIC DNA]</scope>
    <source>
        <strain evidence="10 11">L21-Spi-D4</strain>
    </source>
</reference>
<feature type="transmembrane region" description="Helical" evidence="9">
    <location>
        <begin position="438"/>
        <end position="459"/>
    </location>
</feature>
<dbReference type="InterPro" id="IPR002490">
    <property type="entry name" value="V-ATPase_116kDa_su"/>
</dbReference>
<gene>
    <name evidence="10" type="ORF">L21SP5_02786</name>
</gene>
<organism evidence="10 11">
    <name type="scientific">Salinivirga cyanobacteriivorans</name>
    <dbReference type="NCBI Taxonomy" id="1307839"/>
    <lineage>
        <taxon>Bacteria</taxon>
        <taxon>Pseudomonadati</taxon>
        <taxon>Bacteroidota</taxon>
        <taxon>Bacteroidia</taxon>
        <taxon>Bacteroidales</taxon>
        <taxon>Salinivirgaceae</taxon>
        <taxon>Salinivirga</taxon>
    </lineage>
</organism>
<dbReference type="KEGG" id="blq:L21SP5_02786"/>
<dbReference type="STRING" id="1307839.L21SP5_02786"/>
<dbReference type="OrthoDB" id="9803814at2"/>
<evidence type="ECO:0000256" key="3">
    <source>
        <dbReference type="ARBA" id="ARBA00022448"/>
    </source>
</evidence>
<dbReference type="PANTHER" id="PTHR11629">
    <property type="entry name" value="VACUOLAR PROTON ATPASES"/>
    <property type="match status" value="1"/>
</dbReference>
<evidence type="ECO:0000313" key="10">
    <source>
        <dbReference type="EMBL" id="ALO16409.1"/>
    </source>
</evidence>
<comment type="similarity">
    <text evidence="2">Belongs to the V-ATPase 116 kDa subunit family.</text>
</comment>
<feature type="transmembrane region" description="Helical" evidence="9">
    <location>
        <begin position="495"/>
        <end position="514"/>
    </location>
</feature>
<dbReference type="GO" id="GO:0051117">
    <property type="term" value="F:ATPase binding"/>
    <property type="evidence" value="ECO:0007669"/>
    <property type="project" value="TreeGrafter"/>
</dbReference>
<accession>A0A0S2I223</accession>
<name>A0A0S2I223_9BACT</name>
<evidence type="ECO:0000256" key="6">
    <source>
        <dbReference type="ARBA" id="ARBA00023065"/>
    </source>
</evidence>
<keyword evidence="6" id="KW-0406">Ion transport</keyword>
<dbReference type="GO" id="GO:0046961">
    <property type="term" value="F:proton-transporting ATPase activity, rotational mechanism"/>
    <property type="evidence" value="ECO:0007669"/>
    <property type="project" value="InterPro"/>
</dbReference>
<evidence type="ECO:0000256" key="7">
    <source>
        <dbReference type="ARBA" id="ARBA00023136"/>
    </source>
</evidence>
<keyword evidence="4 9" id="KW-0812">Transmembrane</keyword>
<feature type="transmembrane region" description="Helical" evidence="9">
    <location>
        <begin position="554"/>
        <end position="577"/>
    </location>
</feature>
<dbReference type="GO" id="GO:0033179">
    <property type="term" value="C:proton-transporting V-type ATPase, V0 domain"/>
    <property type="evidence" value="ECO:0007669"/>
    <property type="project" value="InterPro"/>
</dbReference>